<accession>A0A4Z0MT46</accession>
<dbReference type="SUPFAM" id="SSF53448">
    <property type="entry name" value="Nucleotide-diphospho-sugar transferases"/>
    <property type="match status" value="1"/>
</dbReference>
<evidence type="ECO:0000313" key="3">
    <source>
        <dbReference type="Proteomes" id="UP000298284"/>
    </source>
</evidence>
<proteinExistence type="predicted"/>
<dbReference type="AlphaFoldDB" id="A0A4Z0MT46"/>
<gene>
    <name evidence="2" type="ORF">EU557_04225</name>
</gene>
<feature type="domain" description="Streptomycin biosynthesis protein StrF" evidence="1">
    <location>
        <begin position="4"/>
        <end position="207"/>
    </location>
</feature>
<reference evidence="2 3" key="1">
    <citation type="submission" date="2019-04" db="EMBL/GenBank/DDBJ databases">
        <authorList>
            <person name="Feng G."/>
            <person name="Zhang J."/>
            <person name="Zhu H."/>
        </authorList>
    </citation>
    <scope>NUCLEOTIDE SEQUENCE [LARGE SCALE GENOMIC DNA]</scope>
    <source>
        <strain evidence="2 3">JCM 19491</strain>
    </source>
</reference>
<protein>
    <recommendedName>
        <fullName evidence="1">Streptomycin biosynthesis protein StrF domain-containing protein</fullName>
    </recommendedName>
</protein>
<dbReference type="InterPro" id="IPR059123">
    <property type="entry name" value="StrF_dom"/>
</dbReference>
<dbReference type="OrthoDB" id="7851643at2"/>
<name>A0A4Z0MT46_9BACT</name>
<evidence type="ECO:0000259" key="1">
    <source>
        <dbReference type="Pfam" id="PF13712"/>
    </source>
</evidence>
<dbReference type="EMBL" id="SRKZ01000001">
    <property type="protein sequence ID" value="TGD82992.1"/>
    <property type="molecule type" value="Genomic_DNA"/>
</dbReference>
<comment type="caution">
    <text evidence="2">The sequence shown here is derived from an EMBL/GenBank/DDBJ whole genome shotgun (WGS) entry which is preliminary data.</text>
</comment>
<organism evidence="2 3">
    <name type="scientific">Hymenobacter wooponensis</name>
    <dbReference type="NCBI Taxonomy" id="1525360"/>
    <lineage>
        <taxon>Bacteria</taxon>
        <taxon>Pseudomonadati</taxon>
        <taxon>Bacteroidota</taxon>
        <taxon>Cytophagia</taxon>
        <taxon>Cytophagales</taxon>
        <taxon>Hymenobacteraceae</taxon>
        <taxon>Hymenobacter</taxon>
    </lineage>
</organism>
<dbReference type="RefSeq" id="WP_135529147.1">
    <property type="nucleotide sequence ID" value="NZ_SRKZ01000001.1"/>
</dbReference>
<keyword evidence="3" id="KW-1185">Reference proteome</keyword>
<dbReference type="Pfam" id="PF13712">
    <property type="entry name" value="Glyco_tranf_2_5"/>
    <property type="match status" value="1"/>
</dbReference>
<sequence>MISIVICSRDPQTLSDVSQDVEATIGVPYEIIAIDNSQGKYGICAAYNAGAEQSKYDILCFMHEDIKFLTPNWGTIVVRTFQDKSIGAIGVAGSTYVPVAPCPWWETGESNNRTYISHTVEDTIQEKFYKNPNNESLSDVVVLDGVWICTRRRIWQQSPFDEKTFPEFHFYDVDFCSEVYKNHRVCVTFDILIEHFSHGTLNSSWVKNALKYYKKRSKELPLGKTTYSEEEMKLINEALYIKFIYRLKEVSVKRKVIAKYVYNLFLLQPFKKDSLYHVKQLLKR</sequence>
<dbReference type="Gene3D" id="3.90.550.10">
    <property type="entry name" value="Spore Coat Polysaccharide Biosynthesis Protein SpsA, Chain A"/>
    <property type="match status" value="1"/>
</dbReference>
<dbReference type="Proteomes" id="UP000298284">
    <property type="component" value="Unassembled WGS sequence"/>
</dbReference>
<evidence type="ECO:0000313" key="2">
    <source>
        <dbReference type="EMBL" id="TGD82992.1"/>
    </source>
</evidence>
<dbReference type="InterPro" id="IPR029044">
    <property type="entry name" value="Nucleotide-diphossugar_trans"/>
</dbReference>